<sequence>MLKTFTAIAAFYDSDRRARIVVEAEDFADACRKAVDMVDNGEVETHVETFDPTATFIYGVVEGDADPWGGAANVPAEFSEAAALGGSERIEKRSASRADSASSVTGARLFNCCTDHAEPDWSRFTSLELAGCRDLNGTDDPAGTMIAGGQSAGAAEFFTVYGRSADGEAGAITDIEDPRDALAVAAELGMRSRLPVTVSVTLAGEGV</sequence>
<organism evidence="1 2">
    <name type="scientific">Chelatococcus sambhunathii</name>
    <dbReference type="NCBI Taxonomy" id="363953"/>
    <lineage>
        <taxon>Bacteria</taxon>
        <taxon>Pseudomonadati</taxon>
        <taxon>Pseudomonadota</taxon>
        <taxon>Alphaproteobacteria</taxon>
        <taxon>Hyphomicrobiales</taxon>
        <taxon>Chelatococcaceae</taxon>
        <taxon>Chelatococcus</taxon>
    </lineage>
</organism>
<gene>
    <name evidence="1" type="ORF">Ga0061061_11624</name>
</gene>
<dbReference type="EMBL" id="CYHC01000016">
    <property type="protein sequence ID" value="CUA90870.1"/>
    <property type="molecule type" value="Genomic_DNA"/>
</dbReference>
<dbReference type="RefSeq" id="WP_055460952.1">
    <property type="nucleotide sequence ID" value="NZ_CYHC01000016.1"/>
</dbReference>
<keyword evidence="2" id="KW-1185">Reference proteome</keyword>
<reference evidence="1 2" key="1">
    <citation type="submission" date="2015-08" db="EMBL/GenBank/DDBJ databases">
        <authorList>
            <person name="Varghese N."/>
        </authorList>
    </citation>
    <scope>NUCLEOTIDE SEQUENCE [LARGE SCALE GENOMIC DNA]</scope>
    <source>
        <strain evidence="1 2">DSM 18167</strain>
    </source>
</reference>
<comment type="caution">
    <text evidence="1">The sequence shown here is derived from an EMBL/GenBank/DDBJ whole genome shotgun (WGS) entry which is preliminary data.</text>
</comment>
<accession>A0ABP2A8M4</accession>
<protein>
    <submittedName>
        <fullName evidence="1">Uncharacterized protein</fullName>
    </submittedName>
</protein>
<evidence type="ECO:0000313" key="1">
    <source>
        <dbReference type="EMBL" id="CUA90870.1"/>
    </source>
</evidence>
<proteinExistence type="predicted"/>
<dbReference type="Proteomes" id="UP000182178">
    <property type="component" value="Unassembled WGS sequence"/>
</dbReference>
<name>A0ABP2A8M4_9HYPH</name>
<evidence type="ECO:0000313" key="2">
    <source>
        <dbReference type="Proteomes" id="UP000182178"/>
    </source>
</evidence>